<gene>
    <name evidence="4" type="ORF">EV699_102113</name>
</gene>
<dbReference type="InterPro" id="IPR012675">
    <property type="entry name" value="Beta-grasp_dom_sf"/>
</dbReference>
<keyword evidence="5" id="KW-1185">Reference proteome</keyword>
<dbReference type="EMBL" id="SLWY01000002">
    <property type="protein sequence ID" value="TCO83415.1"/>
    <property type="molecule type" value="Genomic_DNA"/>
</dbReference>
<proteinExistence type="inferred from homology"/>
<comment type="similarity">
    <text evidence="2">Belongs to the MoaD family.</text>
</comment>
<dbReference type="GO" id="GO:0006777">
    <property type="term" value="P:Mo-molybdopterin cofactor biosynthetic process"/>
    <property type="evidence" value="ECO:0007669"/>
    <property type="project" value="InterPro"/>
</dbReference>
<dbReference type="RefSeq" id="WP_132538325.1">
    <property type="nucleotide sequence ID" value="NZ_SLWY01000002.1"/>
</dbReference>
<protein>
    <recommendedName>
        <fullName evidence="3">Molybdopterin synthase sulfur carrier subunit</fullName>
    </recommendedName>
</protein>
<keyword evidence="1" id="KW-0547">Nucleotide-binding</keyword>
<evidence type="ECO:0000256" key="3">
    <source>
        <dbReference type="ARBA" id="ARBA00024247"/>
    </source>
</evidence>
<evidence type="ECO:0000256" key="1">
    <source>
        <dbReference type="ARBA" id="ARBA00022741"/>
    </source>
</evidence>
<name>A0A4R2LCT9_9GAMM</name>
<organism evidence="4 5">
    <name type="scientific">Plasticicumulans lactativorans</name>
    <dbReference type="NCBI Taxonomy" id="1133106"/>
    <lineage>
        <taxon>Bacteria</taxon>
        <taxon>Pseudomonadati</taxon>
        <taxon>Pseudomonadota</taxon>
        <taxon>Gammaproteobacteria</taxon>
        <taxon>Candidatus Competibacteraceae</taxon>
        <taxon>Plasticicumulans</taxon>
    </lineage>
</organism>
<evidence type="ECO:0000313" key="5">
    <source>
        <dbReference type="Proteomes" id="UP000295765"/>
    </source>
</evidence>
<dbReference type="GO" id="GO:1990133">
    <property type="term" value="C:molybdopterin adenylyltransferase complex"/>
    <property type="evidence" value="ECO:0007669"/>
    <property type="project" value="TreeGrafter"/>
</dbReference>
<dbReference type="InterPro" id="IPR016155">
    <property type="entry name" value="Mopterin_synth/thiamin_S_b"/>
</dbReference>
<sequence>MSIRIRYFASLRDRLERDADQLEVDEPLAVGEVWQRLNPDLPLPPQTLAALNHEYAGLDAPVRDGDELAFFPPVTGG</sequence>
<dbReference type="InterPro" id="IPR003749">
    <property type="entry name" value="ThiS/MoaD-like"/>
</dbReference>
<dbReference type="Gene3D" id="3.10.20.30">
    <property type="match status" value="1"/>
</dbReference>
<dbReference type="AlphaFoldDB" id="A0A4R2LCT9"/>
<dbReference type="Pfam" id="PF02597">
    <property type="entry name" value="ThiS"/>
    <property type="match status" value="1"/>
</dbReference>
<dbReference type="Proteomes" id="UP000295765">
    <property type="component" value="Unassembled WGS sequence"/>
</dbReference>
<dbReference type="CDD" id="cd00754">
    <property type="entry name" value="Ubl_MoaD"/>
    <property type="match status" value="1"/>
</dbReference>
<reference evidence="4 5" key="1">
    <citation type="submission" date="2019-03" db="EMBL/GenBank/DDBJ databases">
        <title>Genomic Encyclopedia of Type Strains, Phase IV (KMG-IV): sequencing the most valuable type-strain genomes for metagenomic binning, comparative biology and taxonomic classification.</title>
        <authorList>
            <person name="Goeker M."/>
        </authorList>
    </citation>
    <scope>NUCLEOTIDE SEQUENCE [LARGE SCALE GENOMIC DNA]</scope>
    <source>
        <strain evidence="4 5">DSM 25287</strain>
    </source>
</reference>
<accession>A0A4R2LCT9</accession>
<evidence type="ECO:0000313" key="4">
    <source>
        <dbReference type="EMBL" id="TCO83415.1"/>
    </source>
</evidence>
<dbReference type="InterPro" id="IPR044672">
    <property type="entry name" value="MOCS2A"/>
</dbReference>
<evidence type="ECO:0000256" key="2">
    <source>
        <dbReference type="ARBA" id="ARBA00024200"/>
    </source>
</evidence>
<comment type="caution">
    <text evidence="4">The sequence shown here is derived from an EMBL/GenBank/DDBJ whole genome shotgun (WGS) entry which is preliminary data.</text>
</comment>
<dbReference type="OrthoDB" id="9801945at2"/>
<dbReference type="PANTHER" id="PTHR33359:SF1">
    <property type="entry name" value="MOLYBDOPTERIN SYNTHASE SULFUR CARRIER SUBUNIT"/>
    <property type="match status" value="1"/>
</dbReference>
<dbReference type="SUPFAM" id="SSF54285">
    <property type="entry name" value="MoaD/ThiS"/>
    <property type="match status" value="1"/>
</dbReference>
<dbReference type="GO" id="GO:0000166">
    <property type="term" value="F:nucleotide binding"/>
    <property type="evidence" value="ECO:0007669"/>
    <property type="project" value="UniProtKB-KW"/>
</dbReference>
<dbReference type="PANTHER" id="PTHR33359">
    <property type="entry name" value="MOLYBDOPTERIN SYNTHASE SULFUR CARRIER SUBUNIT"/>
    <property type="match status" value="1"/>
</dbReference>